<sequence>MLCGGLQGILTEQNKLVVAVGGAPALVVLFHTYVWDLPIVVEDMLSDDVDLAMAHHNVGLLEFPLPGKEECFKLLKLYLDKYTVDDMIMEAAAKIEGICRR</sequence>
<dbReference type="Proteomes" id="UP001428341">
    <property type="component" value="Unassembled WGS sequence"/>
</dbReference>
<proteinExistence type="predicted"/>
<gene>
    <name evidence="1" type="ORF">WN944_003509</name>
</gene>
<dbReference type="AlphaFoldDB" id="A0AAP0M039"/>
<comment type="caution">
    <text evidence="1">The sequence shown here is derived from an EMBL/GenBank/DDBJ whole genome shotgun (WGS) entry which is preliminary data.</text>
</comment>
<dbReference type="EMBL" id="JBCGBO010000006">
    <property type="protein sequence ID" value="KAK9192816.1"/>
    <property type="molecule type" value="Genomic_DNA"/>
</dbReference>
<organism evidence="1 2">
    <name type="scientific">Citrus x changshan-huyou</name>
    <dbReference type="NCBI Taxonomy" id="2935761"/>
    <lineage>
        <taxon>Eukaryota</taxon>
        <taxon>Viridiplantae</taxon>
        <taxon>Streptophyta</taxon>
        <taxon>Embryophyta</taxon>
        <taxon>Tracheophyta</taxon>
        <taxon>Spermatophyta</taxon>
        <taxon>Magnoliopsida</taxon>
        <taxon>eudicotyledons</taxon>
        <taxon>Gunneridae</taxon>
        <taxon>Pentapetalae</taxon>
        <taxon>rosids</taxon>
        <taxon>malvids</taxon>
        <taxon>Sapindales</taxon>
        <taxon>Rutaceae</taxon>
        <taxon>Aurantioideae</taxon>
        <taxon>Citrus</taxon>
    </lineage>
</organism>
<accession>A0AAP0M039</accession>
<keyword evidence="2" id="KW-1185">Reference proteome</keyword>
<evidence type="ECO:0000313" key="1">
    <source>
        <dbReference type="EMBL" id="KAK9192816.1"/>
    </source>
</evidence>
<reference evidence="1 2" key="1">
    <citation type="submission" date="2024-05" db="EMBL/GenBank/DDBJ databases">
        <title>Haplotype-resolved chromosome-level genome assembly of Huyou (Citrus changshanensis).</title>
        <authorList>
            <person name="Miao C."/>
            <person name="Chen W."/>
            <person name="Wu Y."/>
            <person name="Wang L."/>
            <person name="Zhao S."/>
            <person name="Grierson D."/>
            <person name="Xu C."/>
            <person name="Chen K."/>
        </authorList>
    </citation>
    <scope>NUCLEOTIDE SEQUENCE [LARGE SCALE GENOMIC DNA]</scope>
    <source>
        <strain evidence="1">01-14</strain>
        <tissue evidence="1">Leaf</tissue>
    </source>
</reference>
<evidence type="ECO:0000313" key="2">
    <source>
        <dbReference type="Proteomes" id="UP001428341"/>
    </source>
</evidence>
<protein>
    <submittedName>
        <fullName evidence="1">Uncharacterized protein</fullName>
    </submittedName>
</protein>
<name>A0AAP0M039_9ROSI</name>